<evidence type="ECO:0000313" key="5">
    <source>
        <dbReference type="EMBL" id="QFU98956.1"/>
    </source>
</evidence>
<keyword evidence="1" id="KW-0805">Transcription regulation</keyword>
<dbReference type="Proteomes" id="UP000326702">
    <property type="component" value="Chromosome"/>
</dbReference>
<evidence type="ECO:0000256" key="3">
    <source>
        <dbReference type="ARBA" id="ARBA00023163"/>
    </source>
</evidence>
<evidence type="ECO:0000259" key="4">
    <source>
        <dbReference type="Pfam" id="PF13377"/>
    </source>
</evidence>
<sequence length="287" mass="30054">MAAPYPGAMDTRPAGLVLARTPRLFGIEPFYMELLGGIEGALAEVDRAVMLQVVPDSAAEIATYRRWAADRAVAAVVVVNLVADDPRIGLLRELGLPAAALAPASVRLPVARVTVDGASAMREAVRELVALGHRRIARVSGPRALVHTRERDEAFAQACAEAGVDHVVAVADYTEEAGAEAAAELLVRDPRPTAVVFDNDVMAVAGARVAKERGLDVPGDVSVLAWDDSALCRLASPPLSAMSFDVDALGRLVGAVVLELLEHGEAADRAAVEHRFLARGSTGPAPA</sequence>
<gene>
    <name evidence="5" type="ORF">KDY119_02481</name>
</gene>
<dbReference type="InterPro" id="IPR046335">
    <property type="entry name" value="LacI/GalR-like_sensor"/>
</dbReference>
<organism evidence="5 6">
    <name type="scientific">Luteimicrobium xylanilyticum</name>
    <dbReference type="NCBI Taxonomy" id="1133546"/>
    <lineage>
        <taxon>Bacteria</taxon>
        <taxon>Bacillati</taxon>
        <taxon>Actinomycetota</taxon>
        <taxon>Actinomycetes</taxon>
        <taxon>Micrococcales</taxon>
        <taxon>Luteimicrobium</taxon>
    </lineage>
</organism>
<accession>A0A5P9QCJ3</accession>
<protein>
    <submittedName>
        <fullName evidence="5">HTH-type transcriptional regulator RafR</fullName>
    </submittedName>
</protein>
<feature type="domain" description="Transcriptional regulator LacI/GalR-like sensor" evidence="4">
    <location>
        <begin position="125"/>
        <end position="282"/>
    </location>
</feature>
<dbReference type="AlphaFoldDB" id="A0A5P9QCJ3"/>
<keyword evidence="3" id="KW-0804">Transcription</keyword>
<evidence type="ECO:0000313" key="6">
    <source>
        <dbReference type="Proteomes" id="UP000326702"/>
    </source>
</evidence>
<dbReference type="EMBL" id="CP045529">
    <property type="protein sequence ID" value="QFU98956.1"/>
    <property type="molecule type" value="Genomic_DNA"/>
</dbReference>
<dbReference type="InterPro" id="IPR028082">
    <property type="entry name" value="Peripla_BP_I"/>
</dbReference>
<dbReference type="Gene3D" id="3.40.50.2300">
    <property type="match status" value="2"/>
</dbReference>
<keyword evidence="6" id="KW-1185">Reference proteome</keyword>
<dbReference type="PANTHER" id="PTHR30146:SF155">
    <property type="entry name" value="ALANINE RACEMASE"/>
    <property type="match status" value="1"/>
</dbReference>
<dbReference type="GO" id="GO:0000976">
    <property type="term" value="F:transcription cis-regulatory region binding"/>
    <property type="evidence" value="ECO:0007669"/>
    <property type="project" value="TreeGrafter"/>
</dbReference>
<dbReference type="PANTHER" id="PTHR30146">
    <property type="entry name" value="LACI-RELATED TRANSCRIPTIONAL REPRESSOR"/>
    <property type="match status" value="1"/>
</dbReference>
<dbReference type="Pfam" id="PF13377">
    <property type="entry name" value="Peripla_BP_3"/>
    <property type="match status" value="1"/>
</dbReference>
<dbReference type="GO" id="GO:0003700">
    <property type="term" value="F:DNA-binding transcription factor activity"/>
    <property type="evidence" value="ECO:0007669"/>
    <property type="project" value="TreeGrafter"/>
</dbReference>
<keyword evidence="2" id="KW-0238">DNA-binding</keyword>
<name>A0A5P9QCJ3_9MICO</name>
<dbReference type="KEGG" id="lxl:KDY119_02481"/>
<evidence type="ECO:0000256" key="2">
    <source>
        <dbReference type="ARBA" id="ARBA00023125"/>
    </source>
</evidence>
<proteinExistence type="predicted"/>
<evidence type="ECO:0000256" key="1">
    <source>
        <dbReference type="ARBA" id="ARBA00023015"/>
    </source>
</evidence>
<dbReference type="SUPFAM" id="SSF53822">
    <property type="entry name" value="Periplasmic binding protein-like I"/>
    <property type="match status" value="1"/>
</dbReference>
<reference evidence="5 6" key="1">
    <citation type="submission" date="2019-10" db="EMBL/GenBank/DDBJ databases">
        <title>Genome sequence of Luteimicrobium xylanilyticum HY-24.</title>
        <authorList>
            <person name="Kim D.Y."/>
            <person name="Park H.-Y."/>
        </authorList>
    </citation>
    <scope>NUCLEOTIDE SEQUENCE [LARGE SCALE GENOMIC DNA]</scope>
    <source>
        <strain evidence="5 6">HY-24</strain>
    </source>
</reference>